<feature type="region of interest" description="Disordered" evidence="2">
    <location>
        <begin position="626"/>
        <end position="667"/>
    </location>
</feature>
<dbReference type="GO" id="GO:0008270">
    <property type="term" value="F:zinc ion binding"/>
    <property type="evidence" value="ECO:0007669"/>
    <property type="project" value="InterPro"/>
</dbReference>
<feature type="domain" description="Xylanolytic transcriptional activator regulatory" evidence="3">
    <location>
        <begin position="207"/>
        <end position="278"/>
    </location>
</feature>
<protein>
    <recommendedName>
        <fullName evidence="3">Xylanolytic transcriptional activator regulatory domain-containing protein</fullName>
    </recommendedName>
</protein>
<dbReference type="GO" id="GO:0003700">
    <property type="term" value="F:DNA-binding transcription factor activity"/>
    <property type="evidence" value="ECO:0007669"/>
    <property type="project" value="InterPro"/>
</dbReference>
<feature type="region of interest" description="Disordered" evidence="2">
    <location>
        <begin position="552"/>
        <end position="609"/>
    </location>
</feature>
<feature type="region of interest" description="Disordered" evidence="2">
    <location>
        <begin position="407"/>
        <end position="444"/>
    </location>
</feature>
<name>A0A4U0TWC2_9PEZI</name>
<keyword evidence="5" id="KW-1185">Reference proteome</keyword>
<dbReference type="SMART" id="SM00906">
    <property type="entry name" value="Fungal_trans"/>
    <property type="match status" value="1"/>
</dbReference>
<organism evidence="4 5">
    <name type="scientific">Salinomyces thailandicus</name>
    <dbReference type="NCBI Taxonomy" id="706561"/>
    <lineage>
        <taxon>Eukaryota</taxon>
        <taxon>Fungi</taxon>
        <taxon>Dikarya</taxon>
        <taxon>Ascomycota</taxon>
        <taxon>Pezizomycotina</taxon>
        <taxon>Dothideomycetes</taxon>
        <taxon>Dothideomycetidae</taxon>
        <taxon>Mycosphaerellales</taxon>
        <taxon>Teratosphaeriaceae</taxon>
        <taxon>Salinomyces</taxon>
    </lineage>
</organism>
<reference evidence="4 5" key="1">
    <citation type="submission" date="2017-03" db="EMBL/GenBank/DDBJ databases">
        <title>Genomes of endolithic fungi from Antarctica.</title>
        <authorList>
            <person name="Coleine C."/>
            <person name="Masonjones S."/>
            <person name="Stajich J.E."/>
        </authorList>
    </citation>
    <scope>NUCLEOTIDE SEQUENCE [LARGE SCALE GENOMIC DNA]</scope>
    <source>
        <strain evidence="4 5">CCFEE 6315</strain>
    </source>
</reference>
<dbReference type="InterPro" id="IPR007219">
    <property type="entry name" value="XnlR_reg_dom"/>
</dbReference>
<dbReference type="Pfam" id="PF04082">
    <property type="entry name" value="Fungal_trans"/>
    <property type="match status" value="1"/>
</dbReference>
<evidence type="ECO:0000256" key="2">
    <source>
        <dbReference type="SAM" id="MobiDB-lite"/>
    </source>
</evidence>
<feature type="region of interest" description="Disordered" evidence="2">
    <location>
        <begin position="1"/>
        <end position="31"/>
    </location>
</feature>
<dbReference type="PANTHER" id="PTHR46910">
    <property type="entry name" value="TRANSCRIPTION FACTOR PDR1"/>
    <property type="match status" value="1"/>
</dbReference>
<comment type="caution">
    <text evidence="4">The sequence shown here is derived from an EMBL/GenBank/DDBJ whole genome shotgun (WGS) entry which is preliminary data.</text>
</comment>
<feature type="compositionally biased region" description="Polar residues" evidence="2">
    <location>
        <begin position="407"/>
        <end position="420"/>
    </location>
</feature>
<dbReference type="AlphaFoldDB" id="A0A4U0TWC2"/>
<evidence type="ECO:0000313" key="5">
    <source>
        <dbReference type="Proteomes" id="UP000308549"/>
    </source>
</evidence>
<feature type="compositionally biased region" description="Low complexity" evidence="2">
    <location>
        <begin position="428"/>
        <end position="441"/>
    </location>
</feature>
<dbReference type="EMBL" id="NAJL01000027">
    <property type="protein sequence ID" value="TKA26690.1"/>
    <property type="molecule type" value="Genomic_DNA"/>
</dbReference>
<evidence type="ECO:0000259" key="3">
    <source>
        <dbReference type="SMART" id="SM00906"/>
    </source>
</evidence>
<dbReference type="CDD" id="cd12148">
    <property type="entry name" value="fungal_TF_MHR"/>
    <property type="match status" value="1"/>
</dbReference>
<dbReference type="PANTHER" id="PTHR46910:SF8">
    <property type="entry name" value="ZN(II)2CYS6 TRANSCRIPTION FACTOR (EUROFUNG)"/>
    <property type="match status" value="1"/>
</dbReference>
<dbReference type="Proteomes" id="UP000308549">
    <property type="component" value="Unassembled WGS sequence"/>
</dbReference>
<proteinExistence type="predicted"/>
<evidence type="ECO:0000313" key="4">
    <source>
        <dbReference type="EMBL" id="TKA26690.1"/>
    </source>
</evidence>
<dbReference type="OrthoDB" id="3266505at2759"/>
<dbReference type="GO" id="GO:0003677">
    <property type="term" value="F:DNA binding"/>
    <property type="evidence" value="ECO:0007669"/>
    <property type="project" value="InterPro"/>
</dbReference>
<dbReference type="GO" id="GO:0006351">
    <property type="term" value="P:DNA-templated transcription"/>
    <property type="evidence" value="ECO:0007669"/>
    <property type="project" value="InterPro"/>
</dbReference>
<evidence type="ECO:0000256" key="1">
    <source>
        <dbReference type="ARBA" id="ARBA00023242"/>
    </source>
</evidence>
<sequence length="708" mass="79201">MANGPEPLQTPLNPNRGQRHDDEDDHGDSSIGIAKDIYRLESREMNEVTVNAIPGAELPQIVNGSTQRGAKRAPTSSYLTYALPPENEVTTLIGEYFHSVHWFSLIILEPQFRTAFNNVRDGFAKRSEKLFLLLLSTMLGLAAWYRSLRQLDQDDAARERWQDWSRKLIANAEQQITRLLDQSSVPAIQILTLLGSFYVYQGRPSLSFSLLGATIRAAQAVRLHQETSRLPQMNAEEQRRLWWTIYTWDRFASITYGRPLGINDKDCNVPMPGDVYENTVFDTPTTSNTGSTTSICFSAYQRSLNELYLLASPAIERLYSARESESAKAAEEYVAVLETVTGKLWQWRQQLRPELSLDVERDYMPTEEPSERAHKLQSLSLHMTFESLQIILHRPFLKSQLRSMQTGVTPCSPKSVSGESSMHRGPNSTTAPPSTSPETLTNMETSSPREWWEAAIRIARTTELLNLTQAATDTHLVSFLALNLFNAAIVMIVLALSDPLNNRAQQAKRAVARIYRLQITLGSRSRLSEQSSQVIRSLTELLLRREREAILEPLASSSPPTASGQASPSDPTSGARRSSADDQLPVMQPPMTSGGKVRQDWLGPGGSGADLATRLDSSLASVQRVFTSVPQQPREGDSYRDSTQASRSQHHPQEASQQYDFGYGESGDRLGNTGFPNAFGDWTNVDFNISEEVGWFWDPSWDGMEHLS</sequence>
<dbReference type="InterPro" id="IPR050987">
    <property type="entry name" value="AtrR-like"/>
</dbReference>
<accession>A0A4U0TWC2</accession>
<keyword evidence="1" id="KW-0539">Nucleus</keyword>
<feature type="compositionally biased region" description="Polar residues" evidence="2">
    <location>
        <begin position="555"/>
        <end position="576"/>
    </location>
</feature>
<gene>
    <name evidence="4" type="ORF">B0A50_04798</name>
</gene>